<keyword evidence="2" id="KW-0472">Membrane</keyword>
<protein>
    <submittedName>
        <fullName evidence="4">Uncharacterized protein</fullName>
    </submittedName>
</protein>
<dbReference type="EMBL" id="MU032347">
    <property type="protein sequence ID" value="KAF3766201.1"/>
    <property type="molecule type" value="Genomic_DNA"/>
</dbReference>
<feature type="region of interest" description="Disordered" evidence="1">
    <location>
        <begin position="596"/>
        <end position="626"/>
    </location>
</feature>
<feature type="compositionally biased region" description="Low complexity" evidence="1">
    <location>
        <begin position="167"/>
        <end position="183"/>
    </location>
</feature>
<dbReference type="Proteomes" id="UP000803844">
    <property type="component" value="Unassembled WGS sequence"/>
</dbReference>
<organism evidence="4 5">
    <name type="scientific">Cryphonectria parasitica (strain ATCC 38755 / EP155)</name>
    <dbReference type="NCBI Taxonomy" id="660469"/>
    <lineage>
        <taxon>Eukaryota</taxon>
        <taxon>Fungi</taxon>
        <taxon>Dikarya</taxon>
        <taxon>Ascomycota</taxon>
        <taxon>Pezizomycotina</taxon>
        <taxon>Sordariomycetes</taxon>
        <taxon>Sordariomycetidae</taxon>
        <taxon>Diaporthales</taxon>
        <taxon>Cryphonectriaceae</taxon>
        <taxon>Cryphonectria-Endothia species complex</taxon>
        <taxon>Cryphonectria</taxon>
    </lineage>
</organism>
<gene>
    <name evidence="4" type="ORF">M406DRAFT_351369</name>
</gene>
<name>A0A9P4Y3Z2_CRYP1</name>
<keyword evidence="3" id="KW-0732">Signal</keyword>
<comment type="caution">
    <text evidence="4">The sequence shown here is derived from an EMBL/GenBank/DDBJ whole genome shotgun (WGS) entry which is preliminary data.</text>
</comment>
<evidence type="ECO:0000256" key="1">
    <source>
        <dbReference type="SAM" id="MobiDB-lite"/>
    </source>
</evidence>
<dbReference type="PANTHER" id="PTHR16861:SF4">
    <property type="entry name" value="SH3 DOMAIN PROTEIN (AFU_ORTHOLOGUE AFUA_1G13610)"/>
    <property type="match status" value="1"/>
</dbReference>
<evidence type="ECO:0000256" key="3">
    <source>
        <dbReference type="SAM" id="SignalP"/>
    </source>
</evidence>
<proteinExistence type="predicted"/>
<dbReference type="GeneID" id="63839753"/>
<feature type="region of interest" description="Disordered" evidence="1">
    <location>
        <begin position="167"/>
        <end position="186"/>
    </location>
</feature>
<evidence type="ECO:0000313" key="5">
    <source>
        <dbReference type="Proteomes" id="UP000803844"/>
    </source>
</evidence>
<dbReference type="RefSeq" id="XP_040777162.1">
    <property type="nucleotide sequence ID" value="XM_040922624.1"/>
</dbReference>
<feature type="compositionally biased region" description="Gly residues" evidence="1">
    <location>
        <begin position="387"/>
        <end position="406"/>
    </location>
</feature>
<evidence type="ECO:0000313" key="4">
    <source>
        <dbReference type="EMBL" id="KAF3766201.1"/>
    </source>
</evidence>
<reference evidence="4" key="1">
    <citation type="journal article" date="2020" name="Phytopathology">
        <title>Genome sequence of the chestnut blight fungus Cryphonectria parasitica EP155: A fundamental resource for an archetypical invasive plant pathogen.</title>
        <authorList>
            <person name="Crouch J.A."/>
            <person name="Dawe A."/>
            <person name="Aerts A."/>
            <person name="Barry K."/>
            <person name="Churchill A.C.L."/>
            <person name="Grimwood J."/>
            <person name="Hillman B."/>
            <person name="Milgroom M.G."/>
            <person name="Pangilinan J."/>
            <person name="Smith M."/>
            <person name="Salamov A."/>
            <person name="Schmutz J."/>
            <person name="Yadav J."/>
            <person name="Grigoriev I.V."/>
            <person name="Nuss D."/>
        </authorList>
    </citation>
    <scope>NUCLEOTIDE SEQUENCE</scope>
    <source>
        <strain evidence="4">EP155</strain>
    </source>
</reference>
<keyword evidence="2" id="KW-0812">Transmembrane</keyword>
<feature type="compositionally biased region" description="Polar residues" evidence="1">
    <location>
        <begin position="342"/>
        <end position="351"/>
    </location>
</feature>
<feature type="compositionally biased region" description="Basic and acidic residues" evidence="1">
    <location>
        <begin position="270"/>
        <end position="284"/>
    </location>
</feature>
<accession>A0A9P4Y3Z2</accession>
<dbReference type="PANTHER" id="PTHR16861">
    <property type="entry name" value="GLYCOPROTEIN 38"/>
    <property type="match status" value="1"/>
</dbReference>
<feature type="signal peptide" evidence="3">
    <location>
        <begin position="1"/>
        <end position="43"/>
    </location>
</feature>
<feature type="compositionally biased region" description="Polar residues" evidence="1">
    <location>
        <begin position="606"/>
        <end position="615"/>
    </location>
</feature>
<feature type="compositionally biased region" description="Polar residues" evidence="1">
    <location>
        <begin position="301"/>
        <end position="310"/>
    </location>
</feature>
<feature type="chain" id="PRO_5040504074" evidence="3">
    <location>
        <begin position="44"/>
        <end position="665"/>
    </location>
</feature>
<evidence type="ECO:0000256" key="2">
    <source>
        <dbReference type="SAM" id="Phobius"/>
    </source>
</evidence>
<dbReference type="AlphaFoldDB" id="A0A9P4Y3Z2"/>
<feature type="region of interest" description="Disordered" evidence="1">
    <location>
        <begin position="256"/>
        <end position="408"/>
    </location>
</feature>
<feature type="compositionally biased region" description="Polar residues" evidence="1">
    <location>
        <begin position="518"/>
        <end position="531"/>
    </location>
</feature>
<keyword evidence="2" id="KW-1133">Transmembrane helix</keyword>
<feature type="transmembrane region" description="Helical" evidence="2">
    <location>
        <begin position="223"/>
        <end position="246"/>
    </location>
</feature>
<keyword evidence="5" id="KW-1185">Reference proteome</keyword>
<sequence length="665" mass="68678">MHPGMRRRSSSSRAAQGRSIWSCGPCMILLLLSVVLPPRGATAMFHGSGKRDTVHRVFKVKVTEDVRILTSPSSSSLVHVMRRRLRFRRARAKVVILLVPFHFKEDVVHKTCPTGYFLCPASMNYGCCETGMGCAVSSCYSTSPSTTTITYTTTTGSHDAAVTVTTTSVSTPTSSPSSVSSSSGDGAVAKFFPSTEPKLAASSSSSGGGSSSSGGHSGLSKGAIGGIVAGAAVVLVAVLVAAFCIIRQLKRTEKIVQSHRETTSGGTRPPRRDAEKRSESHVRIEPTPTEVDHLEDDPLMINNNTSSSAASPGRRAHHQQHQHQQLYRLGGAGGARSRSGSDAPSQPSVWSGPSAGMRATPSLASDVGDGGGRNYFELPPREHDRPGGGGGGRGRGGGGGGGGGQHGALVRHSMASTMDSSAQYDYHNFVYAPAYENAAHGRHPSEASELSAGASDDYGPAPRGPGSPSPRHPFELGVDGEWRPELPGSDTDNDSNNGHKSPQPYRPRRSSSATAPSINNLVSPMSASTINRPPLAHANRSRRRGASNSSSIDGQKNNNNNNNNNNNGFGGGGGGGGSGAAGAAGAIGAVGGGGTEKAGSALGSIEESSSVTGTRSLHGHYGPPVTGPVGVPAIDLSTMPGFVPGFIPLEGHSEVRPSQDESERY</sequence>
<dbReference type="OrthoDB" id="5292518at2759"/>
<feature type="compositionally biased region" description="Pro residues" evidence="1">
    <location>
        <begin position="462"/>
        <end position="471"/>
    </location>
</feature>
<feature type="compositionally biased region" description="Low complexity" evidence="1">
    <location>
        <begin position="546"/>
        <end position="567"/>
    </location>
</feature>
<feature type="region of interest" description="Disordered" evidence="1">
    <location>
        <begin position="440"/>
        <end position="570"/>
    </location>
</feature>